<keyword evidence="6 10" id="KW-0472">Membrane</keyword>
<accession>A0A844T511</accession>
<dbReference type="InterPro" id="IPR014743">
    <property type="entry name" value="Cl-channel_core"/>
</dbReference>
<evidence type="ECO:0000256" key="4">
    <source>
        <dbReference type="ARBA" id="ARBA00022989"/>
    </source>
</evidence>
<dbReference type="PANTHER" id="PTHR43427">
    <property type="entry name" value="CHLORIDE CHANNEL PROTEIN CLC-E"/>
    <property type="match status" value="1"/>
</dbReference>
<dbReference type="Pfam" id="PF00654">
    <property type="entry name" value="Voltage_CLC"/>
    <property type="match status" value="1"/>
</dbReference>
<feature type="transmembrane region" description="Helical" evidence="10">
    <location>
        <begin position="157"/>
        <end position="181"/>
    </location>
</feature>
<keyword evidence="9" id="KW-0407">Ion channel</keyword>
<evidence type="ECO:0000256" key="5">
    <source>
        <dbReference type="ARBA" id="ARBA00023065"/>
    </source>
</evidence>
<keyword evidence="4 10" id="KW-1133">Transmembrane helix</keyword>
<dbReference type="InterPro" id="IPR050368">
    <property type="entry name" value="ClC-type_chloride_channel"/>
</dbReference>
<evidence type="ECO:0000256" key="8">
    <source>
        <dbReference type="ARBA" id="ARBA00023214"/>
    </source>
</evidence>
<feature type="transmembrane region" description="Helical" evidence="10">
    <location>
        <begin position="56"/>
        <end position="75"/>
    </location>
</feature>
<gene>
    <name evidence="11" type="ORF">GPL21_36780</name>
</gene>
<dbReference type="SUPFAM" id="SSF81340">
    <property type="entry name" value="Clc chloride channel"/>
    <property type="match status" value="1"/>
</dbReference>
<evidence type="ECO:0000256" key="10">
    <source>
        <dbReference type="SAM" id="Phobius"/>
    </source>
</evidence>
<dbReference type="CDD" id="cd01034">
    <property type="entry name" value="EriC_like"/>
    <property type="match status" value="1"/>
</dbReference>
<proteinExistence type="predicted"/>
<name>A0A844T511_9BRAD</name>
<dbReference type="Gene3D" id="1.10.3080.10">
    <property type="entry name" value="Clc chloride channel"/>
    <property type="match status" value="1"/>
</dbReference>
<feature type="transmembrane region" description="Helical" evidence="10">
    <location>
        <begin position="193"/>
        <end position="211"/>
    </location>
</feature>
<keyword evidence="8" id="KW-0868">Chloride</keyword>
<feature type="transmembrane region" description="Helical" evidence="10">
    <location>
        <begin position="352"/>
        <end position="372"/>
    </location>
</feature>
<keyword evidence="12" id="KW-1185">Reference proteome</keyword>
<dbReference type="GO" id="GO:0005254">
    <property type="term" value="F:chloride channel activity"/>
    <property type="evidence" value="ECO:0007669"/>
    <property type="project" value="UniProtKB-KW"/>
</dbReference>
<reference evidence="11 12" key="1">
    <citation type="submission" date="2019-12" db="EMBL/GenBank/DDBJ databases">
        <title>Draft genome sequences Bradyrhizobium cajani AMBPC1010, Bradyrhizobium pachyrhizi AMBPC1040 and Bradyrhizobium yuanmingense ALSPC3051, three plant growth promoting strains isolated from nodules of Cajanus cajan L. in Dominican Republic.</title>
        <authorList>
            <person name="Flores-Felix J.D."/>
            <person name="Araujo J."/>
            <person name="Diaz-Alcantara C."/>
            <person name="Gonzalez-Andres F."/>
            <person name="Velazquez E."/>
        </authorList>
    </citation>
    <scope>NUCLEOTIDE SEQUENCE [LARGE SCALE GENOMIC DNA]</scope>
    <source>
        <strain evidence="11 12">1040</strain>
    </source>
</reference>
<evidence type="ECO:0000313" key="12">
    <source>
        <dbReference type="Proteomes" id="UP000436468"/>
    </source>
</evidence>
<comment type="caution">
    <text evidence="11">The sequence shown here is derived from an EMBL/GenBank/DDBJ whole genome shotgun (WGS) entry which is preliminary data.</text>
</comment>
<feature type="transmembrane region" description="Helical" evidence="10">
    <location>
        <begin position="273"/>
        <end position="296"/>
    </location>
</feature>
<dbReference type="PANTHER" id="PTHR43427:SF6">
    <property type="entry name" value="CHLORIDE CHANNEL PROTEIN CLC-E"/>
    <property type="match status" value="1"/>
</dbReference>
<sequence>MTFPSNRQRRLLRLVSARWQRRALFLLGGIAVGAAAVALAQLADLAQIAFGAVVSRFHYASLLLTPAGFALSVFLTNRFFQNAQGSGIPQAIAARHLTDQTARESLVSLRVAAGKILLTLFGLLCGASVGREGPTVQIGASIMFALGRFSPRRQPGLILAGAAAGVAAAFNTPLAGIVFGIEEMSRAFETRTSSLIIGAVIAAGLTSLALMGNYTYFGTSATALRNGTDWLAVPLCGVAGGLAGGLFSRILIAMARGFANPVGRAIKRYPIGFAAICGFAAAICGIASDGAIYGTGYQQVKSALEAGTQLPASFSVWKFLATTFASISGMPGGIFAPSLAVGAGLGSNIAPLFHGAPLSAIMLLGMVSYFAGVVQAPITAFVIVTEMTDNHAMVVPLMAAALIAHASSRLICKEGVYHALAKGFVERAAPAQKITSI</sequence>
<dbReference type="GO" id="GO:0034707">
    <property type="term" value="C:chloride channel complex"/>
    <property type="evidence" value="ECO:0007669"/>
    <property type="project" value="UniProtKB-KW"/>
</dbReference>
<evidence type="ECO:0000256" key="9">
    <source>
        <dbReference type="ARBA" id="ARBA00023303"/>
    </source>
</evidence>
<evidence type="ECO:0000313" key="11">
    <source>
        <dbReference type="EMBL" id="MVT70622.1"/>
    </source>
</evidence>
<dbReference type="Proteomes" id="UP000436468">
    <property type="component" value="Unassembled WGS sequence"/>
</dbReference>
<evidence type="ECO:0000256" key="3">
    <source>
        <dbReference type="ARBA" id="ARBA00022692"/>
    </source>
</evidence>
<protein>
    <submittedName>
        <fullName evidence="11">Chloride channel protein</fullName>
    </submittedName>
</protein>
<keyword evidence="5" id="KW-0406">Ion transport</keyword>
<evidence type="ECO:0000256" key="2">
    <source>
        <dbReference type="ARBA" id="ARBA00022448"/>
    </source>
</evidence>
<feature type="transmembrane region" description="Helical" evidence="10">
    <location>
        <begin position="231"/>
        <end position="252"/>
    </location>
</feature>
<dbReference type="EMBL" id="WQNF01000047">
    <property type="protein sequence ID" value="MVT70622.1"/>
    <property type="molecule type" value="Genomic_DNA"/>
</dbReference>
<dbReference type="PRINTS" id="PR00762">
    <property type="entry name" value="CLCHANNEL"/>
</dbReference>
<evidence type="ECO:0000256" key="1">
    <source>
        <dbReference type="ARBA" id="ARBA00004141"/>
    </source>
</evidence>
<evidence type="ECO:0000256" key="6">
    <source>
        <dbReference type="ARBA" id="ARBA00023136"/>
    </source>
</evidence>
<evidence type="ECO:0000256" key="7">
    <source>
        <dbReference type="ARBA" id="ARBA00023173"/>
    </source>
</evidence>
<keyword evidence="2" id="KW-0813">Transport</keyword>
<dbReference type="AlphaFoldDB" id="A0A844T511"/>
<dbReference type="RefSeq" id="WP_050384792.1">
    <property type="nucleotide sequence ID" value="NZ_CP121667.1"/>
</dbReference>
<dbReference type="InterPro" id="IPR001807">
    <property type="entry name" value="ClC"/>
</dbReference>
<feature type="transmembrane region" description="Helical" evidence="10">
    <location>
        <begin position="316"/>
        <end position="340"/>
    </location>
</feature>
<keyword evidence="7" id="KW-0869">Chloride channel</keyword>
<comment type="subcellular location">
    <subcellularLocation>
        <location evidence="1">Membrane</location>
        <topology evidence="1">Multi-pass membrane protein</topology>
    </subcellularLocation>
</comment>
<organism evidence="11 12">
    <name type="scientific">Bradyrhizobium pachyrhizi</name>
    <dbReference type="NCBI Taxonomy" id="280333"/>
    <lineage>
        <taxon>Bacteria</taxon>
        <taxon>Pseudomonadati</taxon>
        <taxon>Pseudomonadota</taxon>
        <taxon>Alphaproteobacteria</taxon>
        <taxon>Hyphomicrobiales</taxon>
        <taxon>Nitrobacteraceae</taxon>
        <taxon>Bradyrhizobium</taxon>
    </lineage>
</organism>
<keyword evidence="3 10" id="KW-0812">Transmembrane</keyword>